<accession>A0A964BPX8</accession>
<dbReference type="Proteomes" id="UP000729733">
    <property type="component" value="Unassembled WGS sequence"/>
</dbReference>
<keyword evidence="4" id="KW-1185">Reference proteome</keyword>
<dbReference type="AlphaFoldDB" id="A0A964BPX8"/>
<evidence type="ECO:0000259" key="1">
    <source>
        <dbReference type="Pfam" id="PF00534"/>
    </source>
</evidence>
<dbReference type="Pfam" id="PF00534">
    <property type="entry name" value="Glycos_transf_1"/>
    <property type="match status" value="1"/>
</dbReference>
<feature type="domain" description="Glycosyl transferase family 1" evidence="1">
    <location>
        <begin position="184"/>
        <end position="352"/>
    </location>
</feature>
<organism evidence="3 4">
    <name type="scientific">Waterburya agarophytonicola KI4</name>
    <dbReference type="NCBI Taxonomy" id="2874699"/>
    <lineage>
        <taxon>Bacteria</taxon>
        <taxon>Bacillati</taxon>
        <taxon>Cyanobacteriota</taxon>
        <taxon>Cyanophyceae</taxon>
        <taxon>Pleurocapsales</taxon>
        <taxon>Hyellaceae</taxon>
        <taxon>Waterburya</taxon>
        <taxon>Waterburya agarophytonicola</taxon>
    </lineage>
</organism>
<dbReference type="EMBL" id="JADWDC010000022">
    <property type="protein sequence ID" value="MCC0177423.1"/>
    <property type="molecule type" value="Genomic_DNA"/>
</dbReference>
<dbReference type="SUPFAM" id="SSF53756">
    <property type="entry name" value="UDP-Glycosyltransferase/glycogen phosphorylase"/>
    <property type="match status" value="1"/>
</dbReference>
<evidence type="ECO:0000259" key="2">
    <source>
        <dbReference type="Pfam" id="PF13439"/>
    </source>
</evidence>
<name>A0A964BPX8_9CYAN</name>
<sequence>MKIVYLTTGLNMGGAEVMLYNLLSKIDRDLFEPTIISLMDKGVFGEQIEQLGIPVHSAGMLVGKPSLASVKKVVGLIKQAEPDLIQGWMYHGNLAAQFFNFVSGKKTPVLWSIHHSLHDLPSEKPLTQGIIRFGSWSSKYVSKVAYVSEKSQGQHQKIGYDRENSCVVPNGFDISKFQPSAEIRQKFRQELGISDDTFLIGSLARYHPMKDHANLLKAAKVLLAEYPDTKFVLIGTNVDSENSALTDLIAELDISKSVYLLGQRRDIPQITPALDILTSSSAFGEAFPLVIGEAMACGIPCVVTDIGDSGWIVGDTGKAVPPKDPNALAQGWKEIINLEPDARAEKSQAARNRIVEKFALDSIVKEYEHIYQSVVN</sequence>
<dbReference type="Gene3D" id="3.40.50.2000">
    <property type="entry name" value="Glycogen Phosphorylase B"/>
    <property type="match status" value="2"/>
</dbReference>
<dbReference type="InterPro" id="IPR001296">
    <property type="entry name" value="Glyco_trans_1"/>
</dbReference>
<dbReference type="RefSeq" id="WP_229640487.1">
    <property type="nucleotide sequence ID" value="NZ_JADWDC010000022.1"/>
</dbReference>
<dbReference type="Pfam" id="PF13439">
    <property type="entry name" value="Glyco_transf_4"/>
    <property type="match status" value="1"/>
</dbReference>
<dbReference type="PANTHER" id="PTHR12526">
    <property type="entry name" value="GLYCOSYLTRANSFERASE"/>
    <property type="match status" value="1"/>
</dbReference>
<evidence type="ECO:0000313" key="3">
    <source>
        <dbReference type="EMBL" id="MCC0177423.1"/>
    </source>
</evidence>
<dbReference type="InterPro" id="IPR028098">
    <property type="entry name" value="Glyco_trans_4-like_N"/>
</dbReference>
<reference evidence="3" key="1">
    <citation type="journal article" date="2021" name="Antonie Van Leeuwenhoek">
        <title>Draft genome and description of Waterburya agarophytonicola gen. nov. sp. nov. (Pleurocapsales, Cyanobacteria): a seaweed symbiont.</title>
        <authorList>
            <person name="Bonthond G."/>
            <person name="Shalygin S."/>
            <person name="Bayer T."/>
            <person name="Weinberger F."/>
        </authorList>
    </citation>
    <scope>NUCLEOTIDE SEQUENCE</scope>
    <source>
        <strain evidence="3">KI4</strain>
    </source>
</reference>
<feature type="domain" description="Glycosyltransferase subfamily 4-like N-terminal" evidence="2">
    <location>
        <begin position="12"/>
        <end position="175"/>
    </location>
</feature>
<proteinExistence type="predicted"/>
<gene>
    <name evidence="3" type="ORF">I4641_10585</name>
</gene>
<dbReference type="CDD" id="cd03807">
    <property type="entry name" value="GT4_WbnK-like"/>
    <property type="match status" value="1"/>
</dbReference>
<protein>
    <submittedName>
        <fullName evidence="3">Glycosyltransferase</fullName>
    </submittedName>
</protein>
<comment type="caution">
    <text evidence="3">The sequence shown here is derived from an EMBL/GenBank/DDBJ whole genome shotgun (WGS) entry which is preliminary data.</text>
</comment>
<dbReference type="GO" id="GO:0016757">
    <property type="term" value="F:glycosyltransferase activity"/>
    <property type="evidence" value="ECO:0007669"/>
    <property type="project" value="InterPro"/>
</dbReference>
<evidence type="ECO:0000313" key="4">
    <source>
        <dbReference type="Proteomes" id="UP000729733"/>
    </source>
</evidence>